<dbReference type="AlphaFoldDB" id="A0A3F2RQA2"/>
<sequence>MTRNQQAEAEAAMATLKLQVRALRRYKINYKLLCSQLSELNAQIGLQLQRHEADVAALQASIADLQTEKLVFEARASEAEQALTVQREAARQDTEYSEHVHRQLSSATEILKATEKRLEDQEMHFTAEIDHLKEQFAASNEECAEYQASAKELEEDLEALRMRVIATKEQDAIRRQRDKSKHKKELTARTTKLRSLTDELETLRSAMRATKKQVGHIQADNDALRKQLVNMKRDGAHLSDISDRQSNEHGMYVKQLALLKKEKKKLANHVAQLSQEVDQLDNELSDTREKLVERNSELEACRIELRDVRNEVQQGSHALSDAHSANAELVKQVESLQKAEDEQLINVMADGQELRANREQRYRKEVVRTRKLLADNKQRVAESSQDWADIMRNSITAERSAFKNGIMEQIRVFGA</sequence>
<evidence type="ECO:0000313" key="3">
    <source>
        <dbReference type="Proteomes" id="UP000277300"/>
    </source>
</evidence>
<dbReference type="OrthoDB" id="76910at2759"/>
<dbReference type="EMBL" id="MBDO02000162">
    <property type="protein sequence ID" value="RLN61279.1"/>
    <property type="molecule type" value="Genomic_DNA"/>
</dbReference>
<keyword evidence="1" id="KW-0175">Coiled coil</keyword>
<accession>A0A3F2RQA2</accession>
<evidence type="ECO:0000313" key="2">
    <source>
        <dbReference type="EMBL" id="RLN61279.1"/>
    </source>
</evidence>
<evidence type="ECO:0000256" key="1">
    <source>
        <dbReference type="SAM" id="Coils"/>
    </source>
</evidence>
<name>A0A3F2RQA2_9STRA</name>
<reference evidence="2 3" key="1">
    <citation type="submission" date="2018-07" db="EMBL/GenBank/DDBJ databases">
        <title>Genome sequencing of oomycete isolates from Chile give support for New Zealand origin for Phytophthora kernoviae and make available the first Nothophytophthora sp. genome.</title>
        <authorList>
            <person name="Studholme D.J."/>
            <person name="Sanfuentes E."/>
            <person name="Panda P."/>
            <person name="Hill R."/>
            <person name="Sambles C."/>
            <person name="Grant M."/>
            <person name="Williams N.M."/>
            <person name="Mcdougal R.L."/>
        </authorList>
    </citation>
    <scope>NUCLEOTIDE SEQUENCE [LARGE SCALE GENOMIC DNA]</scope>
    <source>
        <strain evidence="2">Chile6</strain>
    </source>
</reference>
<gene>
    <name evidence="2" type="ORF">BBP00_00005502</name>
</gene>
<organism evidence="2 3">
    <name type="scientific">Phytophthora kernoviae</name>
    <dbReference type="NCBI Taxonomy" id="325452"/>
    <lineage>
        <taxon>Eukaryota</taxon>
        <taxon>Sar</taxon>
        <taxon>Stramenopiles</taxon>
        <taxon>Oomycota</taxon>
        <taxon>Peronosporomycetes</taxon>
        <taxon>Peronosporales</taxon>
        <taxon>Peronosporaceae</taxon>
        <taxon>Phytophthora</taxon>
    </lineage>
</organism>
<dbReference type="Proteomes" id="UP000277300">
    <property type="component" value="Unassembled WGS sequence"/>
</dbReference>
<comment type="caution">
    <text evidence="2">The sequence shown here is derived from an EMBL/GenBank/DDBJ whole genome shotgun (WGS) entry which is preliminary data.</text>
</comment>
<feature type="coiled-coil region" evidence="1">
    <location>
        <begin position="23"/>
        <end position="213"/>
    </location>
</feature>
<proteinExistence type="predicted"/>
<feature type="coiled-coil region" evidence="1">
    <location>
        <begin position="256"/>
        <end position="342"/>
    </location>
</feature>
<protein>
    <submittedName>
        <fullName evidence="2">Uncharacterized protein</fullName>
    </submittedName>
</protein>